<dbReference type="EMBL" id="CP034539">
    <property type="protein sequence ID" value="AZQ38202.1"/>
    <property type="molecule type" value="Genomic_DNA"/>
</dbReference>
<dbReference type="InterPro" id="IPR035959">
    <property type="entry name" value="RutC-like_sf"/>
</dbReference>
<dbReference type="RefSeq" id="WP_126395861.1">
    <property type="nucleotide sequence ID" value="NZ_CP034539.1"/>
</dbReference>
<reference evidence="1 2" key="1">
    <citation type="journal article" date="2019" name="Int. J. Syst. Evol. Microbiol.">
        <title>Streptomyces cyaneochromogenes sp. nov., a blue pigment-producing actinomycete from manganese-contaminated soil.</title>
        <authorList>
            <person name="Tang X."/>
            <person name="Zhao J."/>
            <person name="Li K."/>
            <person name="Chen Z."/>
            <person name="Sun Y."/>
            <person name="Gao J."/>
        </authorList>
    </citation>
    <scope>NUCLEOTIDE SEQUENCE [LARGE SCALE GENOMIC DNA]</scope>
    <source>
        <strain evidence="1 2">MK-45</strain>
    </source>
</reference>
<accession>A0A3Q9ESP2</accession>
<sequence>MSLDERTITNPPALHDPTPFSYSHAVSAPGELVFIAGQYASDGNGAPVPGDFPAQVELALDRLRSALEGVGLGYEHVVRLGTFIVDHDAAKLEAVGKALHARFGDRLPAQTLSGVASLALPGMLFEVDAVAVRPSPRQAGM</sequence>
<dbReference type="PANTHER" id="PTHR43857:SF1">
    <property type="entry name" value="YJGH FAMILY PROTEIN"/>
    <property type="match status" value="1"/>
</dbReference>
<keyword evidence="2" id="KW-1185">Reference proteome</keyword>
<evidence type="ECO:0000313" key="1">
    <source>
        <dbReference type="EMBL" id="AZQ38202.1"/>
    </source>
</evidence>
<organism evidence="1 2">
    <name type="scientific">Streptomyces cyaneochromogenes</name>
    <dbReference type="NCBI Taxonomy" id="2496836"/>
    <lineage>
        <taxon>Bacteria</taxon>
        <taxon>Bacillati</taxon>
        <taxon>Actinomycetota</taxon>
        <taxon>Actinomycetes</taxon>
        <taxon>Kitasatosporales</taxon>
        <taxon>Streptomycetaceae</taxon>
        <taxon>Streptomyces</taxon>
    </lineage>
</organism>
<dbReference type="AlphaFoldDB" id="A0A3Q9ESP2"/>
<dbReference type="Pfam" id="PF01042">
    <property type="entry name" value="Ribonuc_L-PSP"/>
    <property type="match status" value="1"/>
</dbReference>
<dbReference type="InterPro" id="IPR006175">
    <property type="entry name" value="YjgF/YER057c/UK114"/>
</dbReference>
<dbReference type="Gene3D" id="3.30.1330.40">
    <property type="entry name" value="RutC-like"/>
    <property type="match status" value="1"/>
</dbReference>
<evidence type="ECO:0000313" key="2">
    <source>
        <dbReference type="Proteomes" id="UP000280298"/>
    </source>
</evidence>
<dbReference type="CDD" id="cd00448">
    <property type="entry name" value="YjgF_YER057c_UK114_family"/>
    <property type="match status" value="1"/>
</dbReference>
<protein>
    <submittedName>
        <fullName evidence="1">RidA family protein</fullName>
    </submittedName>
</protein>
<dbReference type="SUPFAM" id="SSF55298">
    <property type="entry name" value="YjgF-like"/>
    <property type="match status" value="1"/>
</dbReference>
<dbReference type="Proteomes" id="UP000280298">
    <property type="component" value="Chromosome"/>
</dbReference>
<dbReference type="PANTHER" id="PTHR43857">
    <property type="entry name" value="BLR7761 PROTEIN"/>
    <property type="match status" value="1"/>
</dbReference>
<proteinExistence type="predicted"/>
<name>A0A3Q9ESP2_9ACTN</name>
<gene>
    <name evidence="1" type="ORF">EJ357_36070</name>
</gene>
<dbReference type="OrthoDB" id="3212792at2"/>
<dbReference type="KEGG" id="scya:EJ357_36070"/>